<comment type="caution">
    <text evidence="5">The sequence shown here is derived from an EMBL/GenBank/DDBJ whole genome shotgun (WGS) entry which is preliminary data.</text>
</comment>
<dbReference type="Proteomes" id="UP001303889">
    <property type="component" value="Unassembled WGS sequence"/>
</dbReference>
<dbReference type="InterPro" id="IPR004226">
    <property type="entry name" value="TBCA"/>
</dbReference>
<comment type="subunit">
    <text evidence="3">Supercomplex made of cofactors A to E. Cofactors A and D function by capturing and stabilizing tubulin in a quasi-native conformation. Cofactor E binds to the cofactor D-tubulin complex; interaction with cofactor C then causes the release of tubulin polypeptides that are committed to the native state.</text>
</comment>
<keyword evidence="6" id="KW-1185">Reference proteome</keyword>
<organism evidence="5 6">
    <name type="scientific">Staphylotrichum tortipilum</name>
    <dbReference type="NCBI Taxonomy" id="2831512"/>
    <lineage>
        <taxon>Eukaryota</taxon>
        <taxon>Fungi</taxon>
        <taxon>Dikarya</taxon>
        <taxon>Ascomycota</taxon>
        <taxon>Pezizomycotina</taxon>
        <taxon>Sordariomycetes</taxon>
        <taxon>Sordariomycetidae</taxon>
        <taxon>Sordariales</taxon>
        <taxon>Chaetomiaceae</taxon>
        <taxon>Staphylotrichum</taxon>
    </lineage>
</organism>
<evidence type="ECO:0000256" key="1">
    <source>
        <dbReference type="ARBA" id="ARBA00006806"/>
    </source>
</evidence>
<evidence type="ECO:0000313" key="5">
    <source>
        <dbReference type="EMBL" id="KAK3906704.1"/>
    </source>
</evidence>
<sequence>MAPPTPLAIATSAVNRLVKEEAYYHKDQAAQEKRIKKLEDDIAAGSADLDSNAEYMLKQEKAALDETKAVFEPLRRRITEAVDKLEEQIAIAESDGTGAAEELTKGREALKAGQNLVEEREKEGEEGKGEGDKEEL</sequence>
<dbReference type="PANTHER" id="PTHR21500:SF0">
    <property type="entry name" value="TUBULIN-SPECIFIC CHAPERONE A"/>
    <property type="match status" value="1"/>
</dbReference>
<dbReference type="EMBL" id="MU855321">
    <property type="protein sequence ID" value="KAK3906704.1"/>
    <property type="molecule type" value="Genomic_DNA"/>
</dbReference>
<protein>
    <recommendedName>
        <fullName evidence="3">Tubulin-specific chaperone A</fullName>
    </recommendedName>
</protein>
<comment type="subcellular location">
    <subcellularLocation>
        <location evidence="3">Cytoplasm</location>
        <location evidence="3">Cytoskeleton</location>
    </subcellularLocation>
</comment>
<dbReference type="GO" id="GO:0007023">
    <property type="term" value="P:post-chaperonin tubulin folding pathway"/>
    <property type="evidence" value="ECO:0007669"/>
    <property type="project" value="UniProtKB-UniRule"/>
</dbReference>
<keyword evidence="3" id="KW-0206">Cytoskeleton</keyword>
<dbReference type="InterPro" id="IPR036126">
    <property type="entry name" value="TBCA_sf"/>
</dbReference>
<dbReference type="Pfam" id="PF02970">
    <property type="entry name" value="TBCA"/>
    <property type="match status" value="1"/>
</dbReference>
<keyword evidence="2 3" id="KW-0143">Chaperone</keyword>
<evidence type="ECO:0000256" key="3">
    <source>
        <dbReference type="RuleBase" id="RU364030"/>
    </source>
</evidence>
<dbReference type="Gene3D" id="1.20.58.90">
    <property type="match status" value="1"/>
</dbReference>
<keyword evidence="3" id="KW-0493">Microtubule</keyword>
<dbReference type="GO" id="GO:0048487">
    <property type="term" value="F:beta-tubulin binding"/>
    <property type="evidence" value="ECO:0007669"/>
    <property type="project" value="InterPro"/>
</dbReference>
<dbReference type="GO" id="GO:0005829">
    <property type="term" value="C:cytosol"/>
    <property type="evidence" value="ECO:0007669"/>
    <property type="project" value="TreeGrafter"/>
</dbReference>
<proteinExistence type="inferred from homology"/>
<evidence type="ECO:0000256" key="4">
    <source>
        <dbReference type="SAM" id="MobiDB-lite"/>
    </source>
</evidence>
<accession>A0AAN6MU84</accession>
<feature type="compositionally biased region" description="Basic and acidic residues" evidence="4">
    <location>
        <begin position="117"/>
        <end position="136"/>
    </location>
</feature>
<reference evidence="5" key="1">
    <citation type="journal article" date="2023" name="Mol. Phylogenet. Evol.">
        <title>Genome-scale phylogeny and comparative genomics of the fungal order Sordariales.</title>
        <authorList>
            <person name="Hensen N."/>
            <person name="Bonometti L."/>
            <person name="Westerberg I."/>
            <person name="Brannstrom I.O."/>
            <person name="Guillou S."/>
            <person name="Cros-Aarteil S."/>
            <person name="Calhoun S."/>
            <person name="Haridas S."/>
            <person name="Kuo A."/>
            <person name="Mondo S."/>
            <person name="Pangilinan J."/>
            <person name="Riley R."/>
            <person name="LaButti K."/>
            <person name="Andreopoulos B."/>
            <person name="Lipzen A."/>
            <person name="Chen C."/>
            <person name="Yan M."/>
            <person name="Daum C."/>
            <person name="Ng V."/>
            <person name="Clum A."/>
            <person name="Steindorff A."/>
            <person name="Ohm R.A."/>
            <person name="Martin F."/>
            <person name="Silar P."/>
            <person name="Natvig D.O."/>
            <person name="Lalanne C."/>
            <person name="Gautier V."/>
            <person name="Ament-Velasquez S.L."/>
            <person name="Kruys A."/>
            <person name="Hutchinson M.I."/>
            <person name="Powell A.J."/>
            <person name="Barry K."/>
            <person name="Miller A.N."/>
            <person name="Grigoriev I.V."/>
            <person name="Debuchy R."/>
            <person name="Gladieux P."/>
            <person name="Hiltunen Thoren M."/>
            <person name="Johannesson H."/>
        </authorList>
    </citation>
    <scope>NUCLEOTIDE SEQUENCE</scope>
    <source>
        <strain evidence="5">CBS 103.79</strain>
    </source>
</reference>
<feature type="region of interest" description="Disordered" evidence="4">
    <location>
        <begin position="108"/>
        <end position="136"/>
    </location>
</feature>
<dbReference type="GO" id="GO:0005874">
    <property type="term" value="C:microtubule"/>
    <property type="evidence" value="ECO:0007669"/>
    <property type="project" value="UniProtKB-KW"/>
</dbReference>
<dbReference type="GO" id="GO:0007021">
    <property type="term" value="P:tubulin complex assembly"/>
    <property type="evidence" value="ECO:0007669"/>
    <property type="project" value="UniProtKB-UniRule"/>
</dbReference>
<name>A0AAN6MU84_9PEZI</name>
<dbReference type="SUPFAM" id="SSF46988">
    <property type="entry name" value="Tubulin chaperone cofactor A"/>
    <property type="match status" value="1"/>
</dbReference>
<comment type="similarity">
    <text evidence="1 3">Belongs to the TBCA family.</text>
</comment>
<gene>
    <name evidence="5" type="ORF">C8A05DRAFT_40547</name>
</gene>
<reference evidence="5" key="2">
    <citation type="submission" date="2023-05" db="EMBL/GenBank/DDBJ databases">
        <authorList>
            <consortium name="Lawrence Berkeley National Laboratory"/>
            <person name="Steindorff A."/>
            <person name="Hensen N."/>
            <person name="Bonometti L."/>
            <person name="Westerberg I."/>
            <person name="Brannstrom I.O."/>
            <person name="Guillou S."/>
            <person name="Cros-Aarteil S."/>
            <person name="Calhoun S."/>
            <person name="Haridas S."/>
            <person name="Kuo A."/>
            <person name="Mondo S."/>
            <person name="Pangilinan J."/>
            <person name="Riley R."/>
            <person name="Labutti K."/>
            <person name="Andreopoulos B."/>
            <person name="Lipzen A."/>
            <person name="Chen C."/>
            <person name="Yanf M."/>
            <person name="Daum C."/>
            <person name="Ng V."/>
            <person name="Clum A."/>
            <person name="Ohm R."/>
            <person name="Martin F."/>
            <person name="Silar P."/>
            <person name="Natvig D."/>
            <person name="Lalanne C."/>
            <person name="Gautier V."/>
            <person name="Ament-Velasquez S.L."/>
            <person name="Kruys A."/>
            <person name="Hutchinson M.I."/>
            <person name="Powell A.J."/>
            <person name="Barry K."/>
            <person name="Miller A.N."/>
            <person name="Grigoriev I.V."/>
            <person name="Debuchy R."/>
            <person name="Gladieux P."/>
            <person name="Thoren M.H."/>
            <person name="Johannesson H."/>
        </authorList>
    </citation>
    <scope>NUCLEOTIDE SEQUENCE</scope>
    <source>
        <strain evidence="5">CBS 103.79</strain>
    </source>
</reference>
<keyword evidence="3" id="KW-0963">Cytoplasm</keyword>
<evidence type="ECO:0000313" key="6">
    <source>
        <dbReference type="Proteomes" id="UP001303889"/>
    </source>
</evidence>
<evidence type="ECO:0000256" key="2">
    <source>
        <dbReference type="ARBA" id="ARBA00023186"/>
    </source>
</evidence>
<dbReference type="PANTHER" id="PTHR21500">
    <property type="entry name" value="TUBULIN-SPECIFIC CHAPERONE A"/>
    <property type="match status" value="1"/>
</dbReference>
<dbReference type="AlphaFoldDB" id="A0AAN6MU84"/>